<evidence type="ECO:0000313" key="4">
    <source>
        <dbReference type="Proteomes" id="UP001301797"/>
    </source>
</evidence>
<organism evidence="3 4">
    <name type="scientific">Methanochimaera problematica</name>
    <dbReference type="NCBI Taxonomy" id="2609417"/>
    <lineage>
        <taxon>Archaea</taxon>
        <taxon>Methanobacteriati</taxon>
        <taxon>Methanobacteriota</taxon>
        <taxon>Stenosarchaea group</taxon>
        <taxon>Methanomicrobia</taxon>
        <taxon>Methanomicrobiales</taxon>
        <taxon>Methanomicrobiaceae</taxon>
        <taxon>Methanochimaera</taxon>
    </lineage>
</organism>
<gene>
    <name evidence="3" type="ORF">F1737_05415</name>
</gene>
<dbReference type="InterPro" id="IPR038982">
    <property type="entry name" value="NrpR"/>
</dbReference>
<dbReference type="Gene3D" id="3.30.70.1360">
    <property type="entry name" value="mj0159-like"/>
    <property type="match status" value="1"/>
</dbReference>
<dbReference type="Pfam" id="PF08461">
    <property type="entry name" value="WHD_RNase_R"/>
    <property type="match status" value="1"/>
</dbReference>
<dbReference type="PANTHER" id="PTHR41964">
    <property type="entry name" value="GLOBAL NITROGEN REGULATOR NRPR"/>
    <property type="match status" value="1"/>
</dbReference>
<dbReference type="KEGG" id="mefw:F1737_05415"/>
<dbReference type="PANTHER" id="PTHR41964:SF1">
    <property type="entry name" value="GLOBAL NITROGEN REGULATOR NRPR"/>
    <property type="match status" value="1"/>
</dbReference>
<reference evidence="3 4" key="1">
    <citation type="submission" date="2019-09" db="EMBL/GenBank/DDBJ databases">
        <title>The complete genome of Methanoplanus sp. FWC-SCC4.</title>
        <authorList>
            <person name="Chen S.-C."/>
            <person name="Zhou Y.-Z."/>
            <person name="Lai M.-C."/>
        </authorList>
    </citation>
    <scope>NUCLEOTIDE SEQUENCE [LARGE SCALE GENOMIC DNA]</scope>
    <source>
        <strain evidence="3 4">FWC-SCC4</strain>
    </source>
</reference>
<name>A0AA97I465_9EURY</name>
<accession>A0AA97I465</accession>
<dbReference type="Pfam" id="PF01995">
    <property type="entry name" value="NRD1_2"/>
    <property type="match status" value="1"/>
</dbReference>
<feature type="domain" description="NrpR regulatory" evidence="1">
    <location>
        <begin position="85"/>
        <end position="314"/>
    </location>
</feature>
<feature type="domain" description="Ribonuclease R winged-helix" evidence="2">
    <location>
        <begin position="11"/>
        <end position="75"/>
    </location>
</feature>
<keyword evidence="4" id="KW-1185">Reference proteome</keyword>
<dbReference type="AlphaFoldDB" id="A0AA97I465"/>
<dbReference type="InterPro" id="IPR013668">
    <property type="entry name" value="RNase_R_HTH_12"/>
</dbReference>
<dbReference type="InterPro" id="IPR036984">
    <property type="entry name" value="NrpR_dom_sf"/>
</dbReference>
<protein>
    <submittedName>
        <fullName evidence="3">DUF128 domain-containing protein</fullName>
    </submittedName>
</protein>
<dbReference type="Proteomes" id="UP001301797">
    <property type="component" value="Chromosome"/>
</dbReference>
<evidence type="ECO:0000313" key="3">
    <source>
        <dbReference type="EMBL" id="WOF16184.1"/>
    </source>
</evidence>
<dbReference type="GeneID" id="85229596"/>
<evidence type="ECO:0000259" key="2">
    <source>
        <dbReference type="Pfam" id="PF08461"/>
    </source>
</evidence>
<evidence type="ECO:0000259" key="1">
    <source>
        <dbReference type="Pfam" id="PF01995"/>
    </source>
</evidence>
<sequence>MSFVRSERKCIEILRLLKEYQEPLGAKRLSELMAEHGFTLTDRAVQYYLSYLDDMGFTRKVGNRGRVLTTAGISETERALVDERIGFIISKLEKLAFKSTFNPETGTGNVAYNLSYVPYDQVELVSKAFDEVIDAGLAFFSSYKIVDNDPRVPAGHSGFMTVCSITMDGVLQRKGIPVKMAFGGIVGLNNSKPLGFHDLIGYRGTTVDPLLLFINAGLTSIGKAAKTGNGTVLANVREVPDAAKDSVEVIASKMREMGFKFPVTMGTGVLNVRPDPYRTSIVSYSGMNLIGNAYEKGYSIKTEIGAGNIPYSVFDLP</sequence>
<dbReference type="InterPro" id="IPR002846">
    <property type="entry name" value="NRD"/>
</dbReference>
<dbReference type="RefSeq" id="WP_317137767.1">
    <property type="nucleotide sequence ID" value="NZ_CP043875.1"/>
</dbReference>
<proteinExistence type="predicted"/>
<dbReference type="EMBL" id="CP043875">
    <property type="protein sequence ID" value="WOF16184.1"/>
    <property type="molecule type" value="Genomic_DNA"/>
</dbReference>